<feature type="domain" description="Myb-like" evidence="2">
    <location>
        <begin position="129"/>
        <end position="199"/>
    </location>
</feature>
<evidence type="ECO:0000313" key="4">
    <source>
        <dbReference type="EMBL" id="PWN24475.1"/>
    </source>
</evidence>
<feature type="region of interest" description="Disordered" evidence="1">
    <location>
        <begin position="389"/>
        <end position="431"/>
    </location>
</feature>
<feature type="compositionally biased region" description="Low complexity" evidence="1">
    <location>
        <begin position="303"/>
        <end position="316"/>
    </location>
</feature>
<dbReference type="GO" id="GO:0005634">
    <property type="term" value="C:nucleus"/>
    <property type="evidence" value="ECO:0007669"/>
    <property type="project" value="TreeGrafter"/>
</dbReference>
<dbReference type="STRING" id="1569628.A0A316UMS7"/>
<keyword evidence="5" id="KW-1185">Reference proteome</keyword>
<protein>
    <recommendedName>
        <fullName evidence="6">Myb-like domain-containing protein</fullName>
    </recommendedName>
</protein>
<dbReference type="Pfam" id="PF00249">
    <property type="entry name" value="Myb_DNA-binding"/>
    <property type="match status" value="1"/>
</dbReference>
<dbReference type="InterPro" id="IPR001005">
    <property type="entry name" value="SANT/Myb"/>
</dbReference>
<sequence length="717" mass="75725">MSAATLLAEPSIPPCERDKGSSSLYLRSQSRRHLSSRSTSKSPGPSAQKVPKGRVSLCPDSPLPTFLHHIAVVSSLDFRPLPVSRNGQTHCSASLSLLLIPSCTHPRLSMAAAPAPSSSSTVRARDSETGRRRRQAWSQQEDQVLIEALRAAKEAAGVRSDDTASADPDTISHISWAMVASRLPGRTAKDCRKRLVYSLDVNLRKGAWTEEEDQQLLEAMSAYANLRNGDMAKIKWSAIARAIGTRSGDQASKRWREVLNPALNRAEWSQEEDQRLMDLIDTHRSDHSSSGGAGNGLKDWTFSTPSTSSSSSSSSPDPNSGVRLDCSWNEIAKQHGTRTALQVRNRFMLISQLKHGAGSNGGAGAGIPSSISRLGPVRQNMYRAKLASFSSTTSSSTSSGASDDGSQTSPHLRKSISATSRSRASSSATRSVWDYEHQLGRTYDARGGIDPSVASSSAAPASYDSLSGPRPSWQQSPSLFSNSSSIPTAGGSEGSYSPARAAQWATMPPSTTIASWSPASMAAPVSVNPDQLAQSAGAFTLPPSFFGPSAMGHTSSHHSTSAPASLDAVHSSWPTSTLASTTAPLMAGSSDGVSSEMDFYQSLLGGVAPPQPPPPPPPPHGHNVGGSVSPWSHEIANPSFSQQQQQQQQQQQHHHRPAGLVSRGPTNDPYDAIRRSSVASSTESSEYGNAAGDEAAQAQGGTGPGKHLNIFGGAFVL</sequence>
<dbReference type="Pfam" id="PF13921">
    <property type="entry name" value="Myb_DNA-bind_6"/>
    <property type="match status" value="1"/>
</dbReference>
<dbReference type="SUPFAM" id="SSF46689">
    <property type="entry name" value="Homeodomain-like"/>
    <property type="match status" value="1"/>
</dbReference>
<feature type="region of interest" description="Disordered" evidence="1">
    <location>
        <begin position="444"/>
        <end position="503"/>
    </location>
</feature>
<dbReference type="PANTHER" id="PTHR45614">
    <property type="entry name" value="MYB PROTEIN-RELATED"/>
    <property type="match status" value="1"/>
</dbReference>
<feature type="domain" description="Myb-like" evidence="2">
    <location>
        <begin position="260"/>
        <end position="347"/>
    </location>
</feature>
<feature type="compositionally biased region" description="Low complexity" evidence="1">
    <location>
        <begin position="111"/>
        <end position="120"/>
    </location>
</feature>
<dbReference type="GO" id="GO:0000978">
    <property type="term" value="F:RNA polymerase II cis-regulatory region sequence-specific DNA binding"/>
    <property type="evidence" value="ECO:0007669"/>
    <property type="project" value="TreeGrafter"/>
</dbReference>
<feature type="region of interest" description="Disordered" evidence="1">
    <location>
        <begin position="1"/>
        <end position="55"/>
    </location>
</feature>
<feature type="domain" description="Myb-like" evidence="2">
    <location>
        <begin position="200"/>
        <end position="259"/>
    </location>
</feature>
<dbReference type="EMBL" id="KZ819681">
    <property type="protein sequence ID" value="PWN24475.1"/>
    <property type="molecule type" value="Genomic_DNA"/>
</dbReference>
<name>A0A316UMS7_9BASI</name>
<dbReference type="SMART" id="SM00717">
    <property type="entry name" value="SANT"/>
    <property type="match status" value="3"/>
</dbReference>
<dbReference type="InterPro" id="IPR017930">
    <property type="entry name" value="Myb_dom"/>
</dbReference>
<feature type="region of interest" description="Disordered" evidence="1">
    <location>
        <begin position="110"/>
        <end position="139"/>
    </location>
</feature>
<evidence type="ECO:0000259" key="3">
    <source>
        <dbReference type="PROSITE" id="PS51294"/>
    </source>
</evidence>
<dbReference type="PROSITE" id="PS51294">
    <property type="entry name" value="HTH_MYB"/>
    <property type="match status" value="1"/>
</dbReference>
<gene>
    <name evidence="4" type="ORF">BDZ90DRAFT_282404</name>
</gene>
<proteinExistence type="predicted"/>
<organism evidence="4 5">
    <name type="scientific">Jaminaea rosea</name>
    <dbReference type="NCBI Taxonomy" id="1569628"/>
    <lineage>
        <taxon>Eukaryota</taxon>
        <taxon>Fungi</taxon>
        <taxon>Dikarya</taxon>
        <taxon>Basidiomycota</taxon>
        <taxon>Ustilaginomycotina</taxon>
        <taxon>Exobasidiomycetes</taxon>
        <taxon>Microstromatales</taxon>
        <taxon>Microstromatales incertae sedis</taxon>
        <taxon>Jaminaea</taxon>
    </lineage>
</organism>
<feature type="region of interest" description="Disordered" evidence="1">
    <location>
        <begin position="603"/>
        <end position="717"/>
    </location>
</feature>
<dbReference type="CDD" id="cd00167">
    <property type="entry name" value="SANT"/>
    <property type="match status" value="2"/>
</dbReference>
<feature type="compositionally biased region" description="Low complexity" evidence="1">
    <location>
        <begin position="36"/>
        <end position="46"/>
    </location>
</feature>
<feature type="domain" description="HTH myb-type" evidence="3">
    <location>
        <begin position="200"/>
        <end position="263"/>
    </location>
</feature>
<evidence type="ECO:0000259" key="2">
    <source>
        <dbReference type="PROSITE" id="PS50090"/>
    </source>
</evidence>
<dbReference type="AlphaFoldDB" id="A0A316UMS7"/>
<feature type="compositionally biased region" description="Low complexity" evidence="1">
    <location>
        <begin position="642"/>
        <end position="651"/>
    </location>
</feature>
<feature type="compositionally biased region" description="Low complexity" evidence="1">
    <location>
        <begin position="676"/>
        <end position="699"/>
    </location>
</feature>
<dbReference type="GO" id="GO:0000981">
    <property type="term" value="F:DNA-binding transcription factor activity, RNA polymerase II-specific"/>
    <property type="evidence" value="ECO:0007669"/>
    <property type="project" value="TreeGrafter"/>
</dbReference>
<dbReference type="OrthoDB" id="2143914at2759"/>
<dbReference type="PROSITE" id="PS50090">
    <property type="entry name" value="MYB_LIKE"/>
    <property type="match status" value="3"/>
</dbReference>
<feature type="compositionally biased region" description="Low complexity" evidence="1">
    <location>
        <begin position="389"/>
        <end position="409"/>
    </location>
</feature>
<feature type="compositionally biased region" description="Low complexity" evidence="1">
    <location>
        <begin position="452"/>
        <end position="485"/>
    </location>
</feature>
<dbReference type="Gene3D" id="1.10.10.60">
    <property type="entry name" value="Homeodomain-like"/>
    <property type="match status" value="3"/>
</dbReference>
<evidence type="ECO:0000313" key="5">
    <source>
        <dbReference type="Proteomes" id="UP000245884"/>
    </source>
</evidence>
<feature type="compositionally biased region" description="Low complexity" evidence="1">
    <location>
        <begin position="417"/>
        <end position="431"/>
    </location>
</feature>
<dbReference type="GeneID" id="37031279"/>
<dbReference type="InterPro" id="IPR009057">
    <property type="entry name" value="Homeodomain-like_sf"/>
</dbReference>
<reference evidence="4 5" key="1">
    <citation type="journal article" date="2018" name="Mol. Biol. Evol.">
        <title>Broad Genomic Sampling Reveals a Smut Pathogenic Ancestry of the Fungal Clade Ustilaginomycotina.</title>
        <authorList>
            <person name="Kijpornyongpan T."/>
            <person name="Mondo S.J."/>
            <person name="Barry K."/>
            <person name="Sandor L."/>
            <person name="Lee J."/>
            <person name="Lipzen A."/>
            <person name="Pangilinan J."/>
            <person name="LaButti K."/>
            <person name="Hainaut M."/>
            <person name="Henrissat B."/>
            <person name="Grigoriev I.V."/>
            <person name="Spatafora J.W."/>
            <person name="Aime M.C."/>
        </authorList>
    </citation>
    <scope>NUCLEOTIDE SEQUENCE [LARGE SCALE GENOMIC DNA]</scope>
    <source>
        <strain evidence="4 5">MCA 5214</strain>
    </source>
</reference>
<dbReference type="Proteomes" id="UP000245884">
    <property type="component" value="Unassembled WGS sequence"/>
</dbReference>
<feature type="compositionally biased region" description="Pro residues" evidence="1">
    <location>
        <begin position="609"/>
        <end position="620"/>
    </location>
</feature>
<feature type="region of interest" description="Disordered" evidence="1">
    <location>
        <begin position="283"/>
        <end position="321"/>
    </location>
</feature>
<evidence type="ECO:0008006" key="6">
    <source>
        <dbReference type="Google" id="ProtNLM"/>
    </source>
</evidence>
<accession>A0A316UMS7</accession>
<evidence type="ECO:0000256" key="1">
    <source>
        <dbReference type="SAM" id="MobiDB-lite"/>
    </source>
</evidence>
<dbReference type="InterPro" id="IPR050560">
    <property type="entry name" value="MYB_TF"/>
</dbReference>
<dbReference type="RefSeq" id="XP_025359087.1">
    <property type="nucleotide sequence ID" value="XM_025509456.1"/>
</dbReference>